<dbReference type="PANTHER" id="PTHR37817:SF1">
    <property type="entry name" value="N-ACETYLTRANSFERASE EIS"/>
    <property type="match status" value="1"/>
</dbReference>
<keyword evidence="3" id="KW-0808">Transferase</keyword>
<reference evidence="3" key="2">
    <citation type="submission" date="2020-09" db="EMBL/GenBank/DDBJ databases">
        <authorList>
            <person name="Sun Q."/>
            <person name="Zhou Y."/>
        </authorList>
    </citation>
    <scope>NUCLEOTIDE SEQUENCE</scope>
    <source>
        <strain evidence="3">CGMCC 4.7138</strain>
    </source>
</reference>
<dbReference type="CDD" id="cd04301">
    <property type="entry name" value="NAT_SF"/>
    <property type="match status" value="1"/>
</dbReference>
<evidence type="ECO:0000259" key="2">
    <source>
        <dbReference type="PROSITE" id="PS51186"/>
    </source>
</evidence>
<dbReference type="GO" id="GO:0030649">
    <property type="term" value="P:aminoglycoside antibiotic catabolic process"/>
    <property type="evidence" value="ECO:0007669"/>
    <property type="project" value="TreeGrafter"/>
</dbReference>
<dbReference type="Proteomes" id="UP000653480">
    <property type="component" value="Unassembled WGS sequence"/>
</dbReference>
<name>A0A8H9H997_9ACTN</name>
<dbReference type="Pfam" id="PF00583">
    <property type="entry name" value="Acetyltransf_1"/>
    <property type="match status" value="1"/>
</dbReference>
<gene>
    <name evidence="3" type="ORF">GCM10011574_59270</name>
</gene>
<feature type="region of interest" description="Disordered" evidence="1">
    <location>
        <begin position="1"/>
        <end position="20"/>
    </location>
</feature>
<organism evidence="3 4">
    <name type="scientific">Microbispora bryophytorum</name>
    <dbReference type="NCBI Taxonomy" id="1460882"/>
    <lineage>
        <taxon>Bacteria</taxon>
        <taxon>Bacillati</taxon>
        <taxon>Actinomycetota</taxon>
        <taxon>Actinomycetes</taxon>
        <taxon>Streptosporangiales</taxon>
        <taxon>Streptosporangiaceae</taxon>
        <taxon>Microbispora</taxon>
    </lineage>
</organism>
<dbReference type="AlphaFoldDB" id="A0A8H9H997"/>
<dbReference type="EMBL" id="BMMN01000014">
    <property type="protein sequence ID" value="GGO26612.1"/>
    <property type="molecule type" value="Genomic_DNA"/>
</dbReference>
<dbReference type="InterPro" id="IPR051554">
    <property type="entry name" value="Acetyltransferase_Eis"/>
</dbReference>
<dbReference type="GO" id="GO:0034069">
    <property type="term" value="F:aminoglycoside N-acetyltransferase activity"/>
    <property type="evidence" value="ECO:0007669"/>
    <property type="project" value="TreeGrafter"/>
</dbReference>
<dbReference type="PROSITE" id="PS51186">
    <property type="entry name" value="GNAT"/>
    <property type="match status" value="1"/>
</dbReference>
<dbReference type="Gene3D" id="3.40.630.30">
    <property type="match status" value="1"/>
</dbReference>
<proteinExistence type="predicted"/>
<sequence length="278" mass="29957">MMGVSSGADEPLAAAASPGNRAPRALWHPGSMACVTANFRQYLTGWGVADCGEGDLDYFRSGLAQPQFNGVVRVRSLDAVEQITATARDRLVGVPWWWWVGPDSPAGTSFALTKHGAKEFTTIPVMVKPLDQAVDPMDPPAGLRIEVVTDHDQLSELVRTYSASMGVAPSLEPDIVRIESQRRDNADIVRLAAVLEDRVVGTTTVIAAHDVAGIFLVHVADTHRRRGIGTALTAAALRVGRNRGTRLAALAASPVGEPLYRRFGFVEVSQYRLFSFPA</sequence>
<keyword evidence="4" id="KW-1185">Reference proteome</keyword>
<feature type="domain" description="N-acetyltransferase" evidence="2">
    <location>
        <begin position="143"/>
        <end position="278"/>
    </location>
</feature>
<evidence type="ECO:0000256" key="1">
    <source>
        <dbReference type="SAM" id="MobiDB-lite"/>
    </source>
</evidence>
<dbReference type="SUPFAM" id="SSF55729">
    <property type="entry name" value="Acyl-CoA N-acyltransferases (Nat)"/>
    <property type="match status" value="1"/>
</dbReference>
<dbReference type="PANTHER" id="PTHR37817">
    <property type="entry name" value="N-ACETYLTRANSFERASE EIS"/>
    <property type="match status" value="1"/>
</dbReference>
<dbReference type="InterPro" id="IPR016181">
    <property type="entry name" value="Acyl_CoA_acyltransferase"/>
</dbReference>
<evidence type="ECO:0000313" key="4">
    <source>
        <dbReference type="Proteomes" id="UP000653480"/>
    </source>
</evidence>
<reference evidence="3" key="1">
    <citation type="journal article" date="2014" name="Int. J. Syst. Evol. Microbiol.">
        <title>Complete genome sequence of Corynebacterium casei LMG S-19264T (=DSM 44701T), isolated from a smear-ripened cheese.</title>
        <authorList>
            <consortium name="US DOE Joint Genome Institute (JGI-PGF)"/>
            <person name="Walter F."/>
            <person name="Albersmeier A."/>
            <person name="Kalinowski J."/>
            <person name="Ruckert C."/>
        </authorList>
    </citation>
    <scope>NUCLEOTIDE SEQUENCE</scope>
    <source>
        <strain evidence="3">CGMCC 4.7138</strain>
    </source>
</reference>
<comment type="caution">
    <text evidence="3">The sequence shown here is derived from an EMBL/GenBank/DDBJ whole genome shotgun (WGS) entry which is preliminary data.</text>
</comment>
<dbReference type="InterPro" id="IPR000182">
    <property type="entry name" value="GNAT_dom"/>
</dbReference>
<accession>A0A8H9H997</accession>
<protein>
    <submittedName>
        <fullName evidence="3">Acetyltransferase</fullName>
    </submittedName>
</protein>
<evidence type="ECO:0000313" key="3">
    <source>
        <dbReference type="EMBL" id="GGO26612.1"/>
    </source>
</evidence>